<dbReference type="GO" id="GO:0000976">
    <property type="term" value="F:transcription cis-regulatory region binding"/>
    <property type="evidence" value="ECO:0007669"/>
    <property type="project" value="TreeGrafter"/>
</dbReference>
<evidence type="ECO:0000256" key="2">
    <source>
        <dbReference type="ARBA" id="ARBA00022723"/>
    </source>
</evidence>
<gene>
    <name evidence="9" type="ORF">L207DRAFT_380313</name>
</gene>
<dbReference type="Proteomes" id="UP000235786">
    <property type="component" value="Unassembled WGS sequence"/>
</dbReference>
<keyword evidence="10" id="KW-1185">Reference proteome</keyword>
<dbReference type="PROSITE" id="PS50048">
    <property type="entry name" value="ZN2_CY6_FUNGAL_2"/>
    <property type="match status" value="1"/>
</dbReference>
<dbReference type="Gene3D" id="4.10.240.10">
    <property type="entry name" value="Zn(2)-C6 fungal-type DNA-binding domain"/>
    <property type="match status" value="1"/>
</dbReference>
<protein>
    <recommendedName>
        <fullName evidence="8">Zn(2)-C6 fungal-type domain-containing protein</fullName>
    </recommendedName>
</protein>
<dbReference type="GO" id="GO:0005634">
    <property type="term" value="C:nucleus"/>
    <property type="evidence" value="ECO:0007669"/>
    <property type="project" value="UniProtKB-SubCell"/>
</dbReference>
<dbReference type="SUPFAM" id="SSF57701">
    <property type="entry name" value="Zn2/Cys6 DNA-binding domain"/>
    <property type="match status" value="1"/>
</dbReference>
<dbReference type="OrthoDB" id="4060227at2759"/>
<organism evidence="9 10">
    <name type="scientific">Hyaloscypha variabilis (strain UAMH 11265 / GT02V1 / F)</name>
    <name type="common">Meliniomyces variabilis</name>
    <dbReference type="NCBI Taxonomy" id="1149755"/>
    <lineage>
        <taxon>Eukaryota</taxon>
        <taxon>Fungi</taxon>
        <taxon>Dikarya</taxon>
        <taxon>Ascomycota</taxon>
        <taxon>Pezizomycotina</taxon>
        <taxon>Leotiomycetes</taxon>
        <taxon>Helotiales</taxon>
        <taxon>Hyaloscyphaceae</taxon>
        <taxon>Hyaloscypha</taxon>
        <taxon>Hyaloscypha variabilis</taxon>
    </lineage>
</organism>
<evidence type="ECO:0000256" key="3">
    <source>
        <dbReference type="ARBA" id="ARBA00023015"/>
    </source>
</evidence>
<feature type="compositionally biased region" description="Polar residues" evidence="7">
    <location>
        <begin position="87"/>
        <end position="106"/>
    </location>
</feature>
<accession>A0A2J6S7S6</accession>
<keyword evidence="2" id="KW-0479">Metal-binding</keyword>
<comment type="subcellular location">
    <subcellularLocation>
        <location evidence="1">Nucleus</location>
    </subcellularLocation>
</comment>
<dbReference type="AlphaFoldDB" id="A0A2J6S7S6"/>
<dbReference type="PANTHER" id="PTHR31845:SF17">
    <property type="entry name" value="ZN(II)2CYS6 TRANSCRIPTION FACTOR (EUROFUNG)"/>
    <property type="match status" value="1"/>
</dbReference>
<dbReference type="GO" id="GO:0000981">
    <property type="term" value="F:DNA-binding transcription factor activity, RNA polymerase II-specific"/>
    <property type="evidence" value="ECO:0007669"/>
    <property type="project" value="InterPro"/>
</dbReference>
<dbReference type="InterPro" id="IPR001138">
    <property type="entry name" value="Zn2Cys6_DnaBD"/>
</dbReference>
<dbReference type="EMBL" id="KZ613939">
    <property type="protein sequence ID" value="PMD46818.1"/>
    <property type="molecule type" value="Genomic_DNA"/>
</dbReference>
<dbReference type="Pfam" id="PF04082">
    <property type="entry name" value="Fungal_trans"/>
    <property type="match status" value="1"/>
</dbReference>
<dbReference type="SMART" id="SM00066">
    <property type="entry name" value="GAL4"/>
    <property type="match status" value="1"/>
</dbReference>
<dbReference type="InterPro" id="IPR007219">
    <property type="entry name" value="XnlR_reg_dom"/>
</dbReference>
<dbReference type="GO" id="GO:0008270">
    <property type="term" value="F:zinc ion binding"/>
    <property type="evidence" value="ECO:0007669"/>
    <property type="project" value="InterPro"/>
</dbReference>
<evidence type="ECO:0000256" key="5">
    <source>
        <dbReference type="ARBA" id="ARBA00023163"/>
    </source>
</evidence>
<dbReference type="GO" id="GO:0006351">
    <property type="term" value="P:DNA-templated transcription"/>
    <property type="evidence" value="ECO:0007669"/>
    <property type="project" value="InterPro"/>
</dbReference>
<dbReference type="CDD" id="cd00067">
    <property type="entry name" value="GAL4"/>
    <property type="match status" value="1"/>
</dbReference>
<evidence type="ECO:0000259" key="8">
    <source>
        <dbReference type="PROSITE" id="PS50048"/>
    </source>
</evidence>
<evidence type="ECO:0000256" key="4">
    <source>
        <dbReference type="ARBA" id="ARBA00023125"/>
    </source>
</evidence>
<evidence type="ECO:0000313" key="9">
    <source>
        <dbReference type="EMBL" id="PMD46818.1"/>
    </source>
</evidence>
<evidence type="ECO:0000256" key="6">
    <source>
        <dbReference type="ARBA" id="ARBA00023242"/>
    </source>
</evidence>
<evidence type="ECO:0000256" key="7">
    <source>
        <dbReference type="SAM" id="MobiDB-lite"/>
    </source>
</evidence>
<proteinExistence type="predicted"/>
<evidence type="ECO:0000256" key="1">
    <source>
        <dbReference type="ARBA" id="ARBA00004123"/>
    </source>
</evidence>
<dbReference type="Pfam" id="PF00172">
    <property type="entry name" value="Zn_clus"/>
    <property type="match status" value="1"/>
</dbReference>
<keyword evidence="6" id="KW-0539">Nucleus</keyword>
<feature type="non-terminal residue" evidence="9">
    <location>
        <position position="1"/>
    </location>
</feature>
<feature type="region of interest" description="Disordered" evidence="7">
    <location>
        <begin position="87"/>
        <end position="111"/>
    </location>
</feature>
<keyword evidence="4" id="KW-0238">DNA-binding</keyword>
<feature type="domain" description="Zn(2)-C6 fungal-type" evidence="8">
    <location>
        <begin position="20"/>
        <end position="52"/>
    </location>
</feature>
<dbReference type="PANTHER" id="PTHR31845">
    <property type="entry name" value="FINGER DOMAIN PROTEIN, PUTATIVE-RELATED"/>
    <property type="match status" value="1"/>
</dbReference>
<dbReference type="InterPro" id="IPR051089">
    <property type="entry name" value="prtT"/>
</dbReference>
<dbReference type="InterPro" id="IPR036864">
    <property type="entry name" value="Zn2-C6_fun-type_DNA-bd_sf"/>
</dbReference>
<sequence length="543" mass="60814">SLRESFGDRKPPDISRKITACVACRKQKIKCYMNGSKEPCRRCKARGLSCTVNKSLQMILENDVGWKEAIEQRLRQVEQTLSLGTNQRNGVTSLTPKETSYSNMEPTSPDPINLDPKTSYERAAVGSDVTLNLSCNLGSFPGSSIMTPTFTEQETRFDDSGDIIGCGLITLDAAEKYFAVYRKYMEPCVSQILEEDDCLANIRARSSLLTAAICTVGSLSTDPAGHKKCYDAFIKEASSKLFSQHNTFDDVRALCIGAFWLNKVSSALVGLAVSIGNDLNLHRCITKMPHTKKECYKRTRLFFLIYICDHHCSLIYGKPSMTRELRSLKSPKSFLQSKFCTPADMKLISQVELWSVSRRVFDLFGADTESSIINERVSELESLSRCFDVCRSNAMSIHESPGNFFQNLFDLHIHCAKLSLFSHAFRGSSKRHESLSSLPVQGMEKFERSALESALAVVRAVAWDVQIQNHLEILPSYFGTMIAFASISLIKAWGNEPTMCYLDQNEVSSALDRLVEVFQACSERIQPEHPLCSFAKSLKIVME</sequence>
<keyword evidence="5" id="KW-0804">Transcription</keyword>
<evidence type="ECO:0000313" key="10">
    <source>
        <dbReference type="Proteomes" id="UP000235786"/>
    </source>
</evidence>
<reference evidence="9 10" key="1">
    <citation type="submission" date="2016-04" db="EMBL/GenBank/DDBJ databases">
        <title>A degradative enzymes factory behind the ericoid mycorrhizal symbiosis.</title>
        <authorList>
            <consortium name="DOE Joint Genome Institute"/>
            <person name="Martino E."/>
            <person name="Morin E."/>
            <person name="Grelet G."/>
            <person name="Kuo A."/>
            <person name="Kohler A."/>
            <person name="Daghino S."/>
            <person name="Barry K."/>
            <person name="Choi C."/>
            <person name="Cichocki N."/>
            <person name="Clum A."/>
            <person name="Copeland A."/>
            <person name="Hainaut M."/>
            <person name="Haridas S."/>
            <person name="Labutti K."/>
            <person name="Lindquist E."/>
            <person name="Lipzen A."/>
            <person name="Khouja H.-R."/>
            <person name="Murat C."/>
            <person name="Ohm R."/>
            <person name="Olson A."/>
            <person name="Spatafora J."/>
            <person name="Veneault-Fourrey C."/>
            <person name="Henrissat B."/>
            <person name="Grigoriev I."/>
            <person name="Martin F."/>
            <person name="Perotto S."/>
        </authorList>
    </citation>
    <scope>NUCLEOTIDE SEQUENCE [LARGE SCALE GENOMIC DNA]</scope>
    <source>
        <strain evidence="9 10">F</strain>
    </source>
</reference>
<dbReference type="CDD" id="cd12148">
    <property type="entry name" value="fungal_TF_MHR"/>
    <property type="match status" value="1"/>
</dbReference>
<feature type="non-terminal residue" evidence="9">
    <location>
        <position position="543"/>
    </location>
</feature>
<dbReference type="PROSITE" id="PS00463">
    <property type="entry name" value="ZN2_CY6_FUNGAL_1"/>
    <property type="match status" value="1"/>
</dbReference>
<keyword evidence="3" id="KW-0805">Transcription regulation</keyword>
<name>A0A2J6S7S6_HYAVF</name>